<dbReference type="Pfam" id="PF17255">
    <property type="entry name" value="EbsA"/>
    <property type="match status" value="1"/>
</dbReference>
<evidence type="ECO:0000313" key="3">
    <source>
        <dbReference type="Proteomes" id="UP000198948"/>
    </source>
</evidence>
<dbReference type="InterPro" id="IPR020215">
    <property type="entry name" value="EbsA-like"/>
</dbReference>
<evidence type="ECO:0000256" key="1">
    <source>
        <dbReference type="SAM" id="Phobius"/>
    </source>
</evidence>
<accession>A0A1H9RWM8</accession>
<dbReference type="AlphaFoldDB" id="A0A1H9RWM8"/>
<keyword evidence="1" id="KW-0812">Transmembrane</keyword>
<dbReference type="EMBL" id="FOHA01000005">
    <property type="protein sequence ID" value="SER77087.1"/>
    <property type="molecule type" value="Genomic_DNA"/>
</dbReference>
<sequence>METKKNYRIFKLHFDWAYLIIYWSITISLLCFSISLFLEFLTIDVRNTPLFILFLVMAFLGTGFQAKLYNQAIIISNFRGIYRKKINLVDVAYISVEDKELVWQLNNQKKLVRIGLDEKDVDLFIQLMKEAHVVVRDNRSEKKKHASNFPLGKLENKSY</sequence>
<dbReference type="RefSeq" id="WP_143047336.1">
    <property type="nucleotide sequence ID" value="NZ_FOHA01000005.1"/>
</dbReference>
<keyword evidence="1" id="KW-0472">Membrane</keyword>
<protein>
    <recommendedName>
        <fullName evidence="4">PH domain-containing protein</fullName>
    </recommendedName>
</protein>
<evidence type="ECO:0000313" key="2">
    <source>
        <dbReference type="EMBL" id="SER77087.1"/>
    </source>
</evidence>
<name>A0A1H9RWM8_9LACT</name>
<keyword evidence="3" id="KW-1185">Reference proteome</keyword>
<gene>
    <name evidence="2" type="ORF">SAMN04488559_105141</name>
</gene>
<dbReference type="Proteomes" id="UP000198948">
    <property type="component" value="Unassembled WGS sequence"/>
</dbReference>
<feature type="transmembrane region" description="Helical" evidence="1">
    <location>
        <begin position="50"/>
        <end position="69"/>
    </location>
</feature>
<feature type="transmembrane region" description="Helical" evidence="1">
    <location>
        <begin position="16"/>
        <end position="38"/>
    </location>
</feature>
<proteinExistence type="predicted"/>
<evidence type="ECO:0008006" key="4">
    <source>
        <dbReference type="Google" id="ProtNLM"/>
    </source>
</evidence>
<keyword evidence="1" id="KW-1133">Transmembrane helix</keyword>
<reference evidence="2 3" key="1">
    <citation type="submission" date="2016-10" db="EMBL/GenBank/DDBJ databases">
        <authorList>
            <person name="de Groot N.N."/>
        </authorList>
    </citation>
    <scope>NUCLEOTIDE SEQUENCE [LARGE SCALE GENOMIC DNA]</scope>
    <source>
        <strain evidence="2 3">DSM 13760</strain>
    </source>
</reference>
<organism evidence="2 3">
    <name type="scientific">Isobaculum melis</name>
    <dbReference type="NCBI Taxonomy" id="142588"/>
    <lineage>
        <taxon>Bacteria</taxon>
        <taxon>Bacillati</taxon>
        <taxon>Bacillota</taxon>
        <taxon>Bacilli</taxon>
        <taxon>Lactobacillales</taxon>
        <taxon>Carnobacteriaceae</taxon>
        <taxon>Isobaculum</taxon>
    </lineage>
</organism>